<organism evidence="4 5">
    <name type="scientific">Serratia marcescens</name>
    <dbReference type="NCBI Taxonomy" id="615"/>
    <lineage>
        <taxon>Bacteria</taxon>
        <taxon>Pseudomonadati</taxon>
        <taxon>Pseudomonadota</taxon>
        <taxon>Gammaproteobacteria</taxon>
        <taxon>Enterobacterales</taxon>
        <taxon>Yersiniaceae</taxon>
        <taxon>Serratia</taxon>
    </lineage>
</organism>
<gene>
    <name evidence="4" type="primary">rhlG</name>
    <name evidence="4" type="ORF">NCTC10211_04520</name>
</gene>
<evidence type="ECO:0000256" key="1">
    <source>
        <dbReference type="ARBA" id="ARBA00006484"/>
    </source>
</evidence>
<proteinExistence type="inferred from homology"/>
<evidence type="ECO:0000259" key="3">
    <source>
        <dbReference type="SMART" id="SM00822"/>
    </source>
</evidence>
<evidence type="ECO:0000256" key="2">
    <source>
        <dbReference type="ARBA" id="ARBA00023002"/>
    </source>
</evidence>
<dbReference type="SUPFAM" id="SSF51735">
    <property type="entry name" value="NAD(P)-binding Rossmann-fold domains"/>
    <property type="match status" value="1"/>
</dbReference>
<dbReference type="SMART" id="SM00822">
    <property type="entry name" value="PKS_KR"/>
    <property type="match status" value="1"/>
</dbReference>
<protein>
    <submittedName>
        <fullName evidence="4">Rhamnolipids biosynthesis 3-oxoacyl-[acyl-carrier-protein] reductase</fullName>
        <ecNumber evidence="4">1.1.1.100</ecNumber>
    </submittedName>
</protein>
<sequence>MSRLQGKYALITGGTSGIGLETARQFIAEGRDGGDHRPQPTRLDAAGQALAGNALLLLSDAGDIPQQRALAQQLEQRWPRLDVLYVNAGDVTHRPLQEWDEQSYQRLMDINLKGPFFLIQALLPLLANPSSVILCGSVSAHIGLPQSSAYAASKAVCYLWPERSPANCTRAAFASTASAPGPTETPALGKLGWRKRMSRHCATISARWCRSAAWAARWSWPKRRCFWRRTSRHLWSARSCKWTAAWGTCNRARHPKKAACAAFICPYQLTP</sequence>
<dbReference type="GO" id="GO:0004316">
    <property type="term" value="F:3-oxoacyl-[acyl-carrier-protein] reductase (NADPH) activity"/>
    <property type="evidence" value="ECO:0007669"/>
    <property type="project" value="UniProtKB-EC"/>
</dbReference>
<dbReference type="EMBL" id="UGYK01000002">
    <property type="protein sequence ID" value="SUI71611.1"/>
    <property type="molecule type" value="Genomic_DNA"/>
</dbReference>
<feature type="domain" description="Ketoreductase" evidence="3">
    <location>
        <begin position="7"/>
        <end position="185"/>
    </location>
</feature>
<dbReference type="InterPro" id="IPR036291">
    <property type="entry name" value="NAD(P)-bd_dom_sf"/>
</dbReference>
<dbReference type="CDD" id="cd05233">
    <property type="entry name" value="SDR_c"/>
    <property type="match status" value="1"/>
</dbReference>
<evidence type="ECO:0000313" key="4">
    <source>
        <dbReference type="EMBL" id="SUI71611.1"/>
    </source>
</evidence>
<dbReference type="Pfam" id="PF00106">
    <property type="entry name" value="adh_short"/>
    <property type="match status" value="1"/>
</dbReference>
<dbReference type="InterPro" id="IPR057326">
    <property type="entry name" value="KR_dom"/>
</dbReference>
<dbReference type="GO" id="GO:0050664">
    <property type="term" value="F:oxidoreductase activity, acting on NAD(P)H, oxygen as acceptor"/>
    <property type="evidence" value="ECO:0007669"/>
    <property type="project" value="TreeGrafter"/>
</dbReference>
<dbReference type="PRINTS" id="PR00081">
    <property type="entry name" value="GDHRDH"/>
</dbReference>
<dbReference type="Gene3D" id="3.40.50.720">
    <property type="entry name" value="NAD(P)-binding Rossmann-like Domain"/>
    <property type="match status" value="1"/>
</dbReference>
<comment type="similarity">
    <text evidence="1">Belongs to the short-chain dehydrogenases/reductases (SDR) family.</text>
</comment>
<keyword evidence="2 4" id="KW-0560">Oxidoreductase</keyword>
<dbReference type="Proteomes" id="UP000254765">
    <property type="component" value="Unassembled WGS sequence"/>
</dbReference>
<dbReference type="EC" id="1.1.1.100" evidence="4"/>
<name>A0A380A0D5_SERMA</name>
<dbReference type="AlphaFoldDB" id="A0A380A0D5"/>
<dbReference type="PANTHER" id="PTHR43008">
    <property type="entry name" value="BENZIL REDUCTASE"/>
    <property type="match status" value="1"/>
</dbReference>
<evidence type="ECO:0000313" key="5">
    <source>
        <dbReference type="Proteomes" id="UP000254765"/>
    </source>
</evidence>
<dbReference type="InterPro" id="IPR002347">
    <property type="entry name" value="SDR_fam"/>
</dbReference>
<dbReference type="PANTHER" id="PTHR43008:SF4">
    <property type="entry name" value="CHAIN DEHYDROGENASE, PUTATIVE (AFU_ORTHOLOGUE AFUA_4G08710)-RELATED"/>
    <property type="match status" value="1"/>
</dbReference>
<reference evidence="4 5" key="1">
    <citation type="submission" date="2018-06" db="EMBL/GenBank/DDBJ databases">
        <authorList>
            <consortium name="Pathogen Informatics"/>
            <person name="Doyle S."/>
        </authorList>
    </citation>
    <scope>NUCLEOTIDE SEQUENCE [LARGE SCALE GENOMIC DNA]</scope>
    <source>
        <strain evidence="4 5">NCTC10211</strain>
    </source>
</reference>
<accession>A0A380A0D5</accession>